<dbReference type="EMBL" id="JAIWYP010000001">
    <property type="protein sequence ID" value="KAH3888485.1"/>
    <property type="molecule type" value="Genomic_DNA"/>
</dbReference>
<gene>
    <name evidence="1" type="ORF">DPMN_012521</name>
</gene>
<dbReference type="AlphaFoldDB" id="A0A9D4N3K6"/>
<organism evidence="1 2">
    <name type="scientific">Dreissena polymorpha</name>
    <name type="common">Zebra mussel</name>
    <name type="synonym">Mytilus polymorpha</name>
    <dbReference type="NCBI Taxonomy" id="45954"/>
    <lineage>
        <taxon>Eukaryota</taxon>
        <taxon>Metazoa</taxon>
        <taxon>Spiralia</taxon>
        <taxon>Lophotrochozoa</taxon>
        <taxon>Mollusca</taxon>
        <taxon>Bivalvia</taxon>
        <taxon>Autobranchia</taxon>
        <taxon>Heteroconchia</taxon>
        <taxon>Euheterodonta</taxon>
        <taxon>Imparidentia</taxon>
        <taxon>Neoheterodontei</taxon>
        <taxon>Myida</taxon>
        <taxon>Dreissenoidea</taxon>
        <taxon>Dreissenidae</taxon>
        <taxon>Dreissena</taxon>
    </lineage>
</organism>
<evidence type="ECO:0000313" key="2">
    <source>
        <dbReference type="Proteomes" id="UP000828390"/>
    </source>
</evidence>
<dbReference type="Gene3D" id="2.110.10.10">
    <property type="entry name" value="Hemopexin-like domain"/>
    <property type="match status" value="1"/>
</dbReference>
<protein>
    <submittedName>
        <fullName evidence="1">Uncharacterized protein</fullName>
    </submittedName>
</protein>
<reference evidence="1" key="1">
    <citation type="journal article" date="2019" name="bioRxiv">
        <title>The Genome of the Zebra Mussel, Dreissena polymorpha: A Resource for Invasive Species Research.</title>
        <authorList>
            <person name="McCartney M.A."/>
            <person name="Auch B."/>
            <person name="Kono T."/>
            <person name="Mallez S."/>
            <person name="Zhang Y."/>
            <person name="Obille A."/>
            <person name="Becker A."/>
            <person name="Abrahante J.E."/>
            <person name="Garbe J."/>
            <person name="Badalamenti J.P."/>
            <person name="Herman A."/>
            <person name="Mangelson H."/>
            <person name="Liachko I."/>
            <person name="Sullivan S."/>
            <person name="Sone E.D."/>
            <person name="Koren S."/>
            <person name="Silverstein K.A.T."/>
            <person name="Beckman K.B."/>
            <person name="Gohl D.M."/>
        </authorList>
    </citation>
    <scope>NUCLEOTIDE SEQUENCE</scope>
    <source>
        <strain evidence="1">Duluth1</strain>
        <tissue evidence="1">Whole animal</tissue>
    </source>
</reference>
<dbReference type="InterPro" id="IPR036375">
    <property type="entry name" value="Hemopexin-like_dom_sf"/>
</dbReference>
<accession>A0A9D4N3K6</accession>
<keyword evidence="2" id="KW-1185">Reference proteome</keyword>
<name>A0A9D4N3K6_DREPO</name>
<proteinExistence type="predicted"/>
<comment type="caution">
    <text evidence="1">The sequence shown here is derived from an EMBL/GenBank/DDBJ whole genome shotgun (WGS) entry which is preliminary data.</text>
</comment>
<evidence type="ECO:0000313" key="1">
    <source>
        <dbReference type="EMBL" id="KAH3888485.1"/>
    </source>
</evidence>
<dbReference type="SUPFAM" id="SSF50923">
    <property type="entry name" value="Hemopexin-like domain"/>
    <property type="match status" value="1"/>
</dbReference>
<reference evidence="1" key="2">
    <citation type="submission" date="2020-11" db="EMBL/GenBank/DDBJ databases">
        <authorList>
            <person name="McCartney M.A."/>
            <person name="Auch B."/>
            <person name="Kono T."/>
            <person name="Mallez S."/>
            <person name="Becker A."/>
            <person name="Gohl D.M."/>
            <person name="Silverstein K.A.T."/>
            <person name="Koren S."/>
            <person name="Bechman K.B."/>
            <person name="Herman A."/>
            <person name="Abrahante J.E."/>
            <person name="Garbe J."/>
        </authorList>
    </citation>
    <scope>NUCLEOTIDE SEQUENCE</scope>
    <source>
        <strain evidence="1">Duluth1</strain>
        <tissue evidence="1">Whole animal</tissue>
    </source>
</reference>
<sequence length="120" mass="14530">MNKSDLPYMPTASFLHKNQFADYQWYIFGGQYFWELRLDSETLAGEVMKTRVFWDKMPTMPDAIVQTRDGSIYVFKKNVYNKYDHRRVLLEKRKSLYEDFLGAKCLNQARSQRKQRRRNN</sequence>
<dbReference type="Proteomes" id="UP000828390">
    <property type="component" value="Unassembled WGS sequence"/>
</dbReference>